<protein>
    <submittedName>
        <fullName evidence="2">Uncharacterized protein</fullName>
    </submittedName>
</protein>
<keyword evidence="3" id="KW-1185">Reference proteome</keyword>
<evidence type="ECO:0000313" key="2">
    <source>
        <dbReference type="EMBL" id="MBB5708919.1"/>
    </source>
</evidence>
<reference evidence="2 3" key="1">
    <citation type="submission" date="2020-08" db="EMBL/GenBank/DDBJ databases">
        <title>Genomic Encyclopedia of Type Strains, Phase IV (KMG-IV): sequencing the most valuable type-strain genomes for metagenomic binning, comparative biology and taxonomic classification.</title>
        <authorList>
            <person name="Goeker M."/>
        </authorList>
    </citation>
    <scope>NUCLEOTIDE SEQUENCE [LARGE SCALE GENOMIC DNA]</scope>
    <source>
        <strain evidence="2 3">DSM 26736</strain>
    </source>
</reference>
<name>A0A840YA46_9SPHN</name>
<accession>A0A840YA46</accession>
<proteinExistence type="predicted"/>
<dbReference type="AlphaFoldDB" id="A0A840YA46"/>
<comment type="caution">
    <text evidence="2">The sequence shown here is derived from an EMBL/GenBank/DDBJ whole genome shotgun (WGS) entry which is preliminary data.</text>
</comment>
<evidence type="ECO:0000256" key="1">
    <source>
        <dbReference type="SAM" id="MobiDB-lite"/>
    </source>
</evidence>
<gene>
    <name evidence="2" type="ORF">FHT02_000125</name>
</gene>
<organism evidence="2 3">
    <name type="scientific">Sphingomonas xinjiangensis</name>
    <dbReference type="NCBI Taxonomy" id="643568"/>
    <lineage>
        <taxon>Bacteria</taxon>
        <taxon>Pseudomonadati</taxon>
        <taxon>Pseudomonadota</taxon>
        <taxon>Alphaproteobacteria</taxon>
        <taxon>Sphingomonadales</taxon>
        <taxon>Sphingomonadaceae</taxon>
        <taxon>Sphingomonas</taxon>
    </lineage>
</organism>
<feature type="region of interest" description="Disordered" evidence="1">
    <location>
        <begin position="1"/>
        <end position="52"/>
    </location>
</feature>
<dbReference type="Proteomes" id="UP000527143">
    <property type="component" value="Unassembled WGS sequence"/>
</dbReference>
<dbReference type="EMBL" id="JACIJF010000001">
    <property type="protein sequence ID" value="MBB5708919.1"/>
    <property type="molecule type" value="Genomic_DNA"/>
</dbReference>
<evidence type="ECO:0000313" key="3">
    <source>
        <dbReference type="Proteomes" id="UP000527143"/>
    </source>
</evidence>
<sequence>MAGNMPNGTGPDDQSDKDNPGGDTLNPSGVSTDAPAEGDEESEPKQPGSPQG</sequence>
<dbReference type="RefSeq" id="WP_184083206.1">
    <property type="nucleotide sequence ID" value="NZ_JACIJF010000001.1"/>
</dbReference>